<protein>
    <submittedName>
        <fullName evidence="1">Uncharacterized protein</fullName>
    </submittedName>
</protein>
<reference evidence="1" key="1">
    <citation type="journal article" date="2019" name="bioRxiv">
        <title>The Genome of the Zebra Mussel, Dreissena polymorpha: A Resource for Invasive Species Research.</title>
        <authorList>
            <person name="McCartney M.A."/>
            <person name="Auch B."/>
            <person name="Kono T."/>
            <person name="Mallez S."/>
            <person name="Zhang Y."/>
            <person name="Obille A."/>
            <person name="Becker A."/>
            <person name="Abrahante J.E."/>
            <person name="Garbe J."/>
            <person name="Badalamenti J.P."/>
            <person name="Herman A."/>
            <person name="Mangelson H."/>
            <person name="Liachko I."/>
            <person name="Sullivan S."/>
            <person name="Sone E.D."/>
            <person name="Koren S."/>
            <person name="Silverstein K.A.T."/>
            <person name="Beckman K.B."/>
            <person name="Gohl D.M."/>
        </authorList>
    </citation>
    <scope>NUCLEOTIDE SEQUENCE</scope>
    <source>
        <strain evidence="1">Duluth1</strain>
        <tissue evidence="1">Whole animal</tissue>
    </source>
</reference>
<comment type="caution">
    <text evidence="1">The sequence shown here is derived from an EMBL/GenBank/DDBJ whole genome shotgun (WGS) entry which is preliminary data.</text>
</comment>
<evidence type="ECO:0000313" key="2">
    <source>
        <dbReference type="Proteomes" id="UP000828390"/>
    </source>
</evidence>
<organism evidence="1 2">
    <name type="scientific">Dreissena polymorpha</name>
    <name type="common">Zebra mussel</name>
    <name type="synonym">Mytilus polymorpha</name>
    <dbReference type="NCBI Taxonomy" id="45954"/>
    <lineage>
        <taxon>Eukaryota</taxon>
        <taxon>Metazoa</taxon>
        <taxon>Spiralia</taxon>
        <taxon>Lophotrochozoa</taxon>
        <taxon>Mollusca</taxon>
        <taxon>Bivalvia</taxon>
        <taxon>Autobranchia</taxon>
        <taxon>Heteroconchia</taxon>
        <taxon>Euheterodonta</taxon>
        <taxon>Imparidentia</taxon>
        <taxon>Neoheterodontei</taxon>
        <taxon>Myida</taxon>
        <taxon>Dreissenoidea</taxon>
        <taxon>Dreissenidae</taxon>
        <taxon>Dreissena</taxon>
    </lineage>
</organism>
<proteinExistence type="predicted"/>
<accession>A0A9D4LBW0</accession>
<keyword evidence="2" id="KW-1185">Reference proteome</keyword>
<dbReference type="EMBL" id="JAIWYP010000003">
    <property type="protein sequence ID" value="KAH3855638.1"/>
    <property type="molecule type" value="Genomic_DNA"/>
</dbReference>
<sequence>MSDEFDKVNFSLTWDEINNEHEQQATEVELTLSQFQEQYGFDPSILFTNEIELTIENETSPSSNAPSSSNVFPPTLDLHENKEFLDVNLTDVGDFIVQNENKKTVSKTLSDINKFKRFLMSKAESKEIHHIEPTLLDEYLATFLLSLKKSNGTDFEPSSLRGIIASVDRYLKRHRYGCSVMTGTGAQFALTRDTYNAKKKSLKKQVKLR</sequence>
<dbReference type="Proteomes" id="UP000828390">
    <property type="component" value="Unassembled WGS sequence"/>
</dbReference>
<name>A0A9D4LBW0_DREPO</name>
<reference evidence="1" key="2">
    <citation type="submission" date="2020-11" db="EMBL/GenBank/DDBJ databases">
        <authorList>
            <person name="McCartney M.A."/>
            <person name="Auch B."/>
            <person name="Kono T."/>
            <person name="Mallez S."/>
            <person name="Becker A."/>
            <person name="Gohl D.M."/>
            <person name="Silverstein K.A.T."/>
            <person name="Koren S."/>
            <person name="Bechman K.B."/>
            <person name="Herman A."/>
            <person name="Abrahante J.E."/>
            <person name="Garbe J."/>
        </authorList>
    </citation>
    <scope>NUCLEOTIDE SEQUENCE</scope>
    <source>
        <strain evidence="1">Duluth1</strain>
        <tissue evidence="1">Whole animal</tissue>
    </source>
</reference>
<dbReference type="InterPro" id="IPR042838">
    <property type="entry name" value="KIAA1958"/>
</dbReference>
<dbReference type="AlphaFoldDB" id="A0A9D4LBW0"/>
<gene>
    <name evidence="1" type="ORF">DPMN_098208</name>
</gene>
<evidence type="ECO:0000313" key="1">
    <source>
        <dbReference type="EMBL" id="KAH3855638.1"/>
    </source>
</evidence>
<dbReference type="PANTHER" id="PTHR46963:SF2">
    <property type="match status" value="1"/>
</dbReference>
<dbReference type="PANTHER" id="PTHR46963">
    <property type="entry name" value="SIMILAR TO RIKEN CDNA E130308A19"/>
    <property type="match status" value="1"/>
</dbReference>